<comment type="caution">
    <text evidence="1">The sequence shown here is derived from an EMBL/GenBank/DDBJ whole genome shotgun (WGS) entry which is preliminary data.</text>
</comment>
<name>A0ABW3G2P3_9PSEU</name>
<dbReference type="EMBL" id="JBHTIW010000029">
    <property type="protein sequence ID" value="MFD0923171.1"/>
    <property type="molecule type" value="Genomic_DNA"/>
</dbReference>
<evidence type="ECO:0000313" key="1">
    <source>
        <dbReference type="EMBL" id="MFD0923171.1"/>
    </source>
</evidence>
<reference evidence="2" key="1">
    <citation type="journal article" date="2019" name="Int. J. Syst. Evol. Microbiol.">
        <title>The Global Catalogue of Microorganisms (GCM) 10K type strain sequencing project: providing services to taxonomists for standard genome sequencing and annotation.</title>
        <authorList>
            <consortium name="The Broad Institute Genomics Platform"/>
            <consortium name="The Broad Institute Genome Sequencing Center for Infectious Disease"/>
            <person name="Wu L."/>
            <person name="Ma J."/>
        </authorList>
    </citation>
    <scope>NUCLEOTIDE SEQUENCE [LARGE SCALE GENOMIC DNA]</scope>
    <source>
        <strain evidence="2">CCUG 56401</strain>
    </source>
</reference>
<dbReference type="SUPFAM" id="SSF52540">
    <property type="entry name" value="P-loop containing nucleoside triphosphate hydrolases"/>
    <property type="match status" value="1"/>
</dbReference>
<dbReference type="Gene3D" id="3.40.50.300">
    <property type="entry name" value="P-loop containing nucleotide triphosphate hydrolases"/>
    <property type="match status" value="1"/>
</dbReference>
<accession>A0ABW3G2P3</accession>
<sequence>MDAQPTAFPSAVVITGISAAGKSTVAQRLARRLPRSVHLRGDVFRRMVVNDRAEMRPDQQQAALEQLRLRHRLTAQALDTYVAAGFAVVAQDVLLGPMLAEIVDDITTRPLGVVVLCPSVESVKAREAGRDKVGYADWTVEELDRGLRERTPRLGLWLDNSEQTADETVDEILRRLPREGRIG</sequence>
<dbReference type="InterPro" id="IPR027417">
    <property type="entry name" value="P-loop_NTPase"/>
</dbReference>
<organism evidence="1 2">
    <name type="scientific">Saccharopolyspora rosea</name>
    <dbReference type="NCBI Taxonomy" id="524884"/>
    <lineage>
        <taxon>Bacteria</taxon>
        <taxon>Bacillati</taxon>
        <taxon>Actinomycetota</taxon>
        <taxon>Actinomycetes</taxon>
        <taxon>Pseudonocardiales</taxon>
        <taxon>Pseudonocardiaceae</taxon>
        <taxon>Saccharopolyspora</taxon>
    </lineage>
</organism>
<gene>
    <name evidence="1" type="ORF">ACFQ16_25790</name>
</gene>
<dbReference type="Proteomes" id="UP001597018">
    <property type="component" value="Unassembled WGS sequence"/>
</dbReference>
<proteinExistence type="predicted"/>
<dbReference type="Pfam" id="PF13671">
    <property type="entry name" value="AAA_33"/>
    <property type="match status" value="1"/>
</dbReference>
<dbReference type="RefSeq" id="WP_263247156.1">
    <property type="nucleotide sequence ID" value="NZ_BAABLT010000028.1"/>
</dbReference>
<evidence type="ECO:0000313" key="2">
    <source>
        <dbReference type="Proteomes" id="UP001597018"/>
    </source>
</evidence>
<keyword evidence="2" id="KW-1185">Reference proteome</keyword>
<protein>
    <submittedName>
        <fullName evidence="1">AAA family ATPase</fullName>
    </submittedName>
</protein>